<sequence>MKKIIPLFTVVTLMFTGAAMAKPTPPGPGGFIGDQATQERCVGGPADCRGPQMGGMGGFQGPSISVSTVEQVKQMNDDQKVALRGYIIQSLGDEDYMFKDDTGTIQVEIDHKRWRGQVITPNDLVEIQGEVDKDWKSINVDVKRIIKLHADK</sequence>
<dbReference type="EMBL" id="BAABHY010000006">
    <property type="protein sequence ID" value="GAA5113846.1"/>
    <property type="molecule type" value="Genomic_DNA"/>
</dbReference>
<dbReference type="InterPro" id="IPR016052">
    <property type="entry name" value="YgiW/YdeI"/>
</dbReference>
<dbReference type="PANTHER" id="PTHR36571:SF1">
    <property type="entry name" value="PROTEIN YGIW"/>
    <property type="match status" value="1"/>
</dbReference>
<keyword evidence="1 2" id="KW-0732">Signal</keyword>
<accession>A0ABP9NGV6</accession>
<evidence type="ECO:0000256" key="2">
    <source>
        <dbReference type="SAM" id="SignalP"/>
    </source>
</evidence>
<dbReference type="NCBIfam" id="NF033674">
    <property type="entry name" value="stress_OB_fold"/>
    <property type="match status" value="1"/>
</dbReference>
<feature type="signal peptide" evidence="2">
    <location>
        <begin position="1"/>
        <end position="21"/>
    </location>
</feature>
<dbReference type="InterPro" id="IPR036700">
    <property type="entry name" value="BOBF_sf"/>
</dbReference>
<dbReference type="PANTHER" id="PTHR36571">
    <property type="entry name" value="PROTEIN YGIW"/>
    <property type="match status" value="1"/>
</dbReference>
<dbReference type="Gene3D" id="2.40.50.200">
    <property type="entry name" value="Bacterial OB-fold"/>
    <property type="match status" value="1"/>
</dbReference>
<name>A0ABP9NGV6_9GAMM</name>
<dbReference type="RefSeq" id="WP_345492294.1">
    <property type="nucleotide sequence ID" value="NZ_BAABHY010000006.1"/>
</dbReference>
<proteinExistence type="predicted"/>
<feature type="chain" id="PRO_5046185503" evidence="2">
    <location>
        <begin position="22"/>
        <end position="152"/>
    </location>
</feature>
<dbReference type="Pfam" id="PF04076">
    <property type="entry name" value="BOF"/>
    <property type="match status" value="1"/>
</dbReference>
<reference evidence="4" key="1">
    <citation type="journal article" date="2019" name="Int. J. Syst. Evol. Microbiol.">
        <title>The Global Catalogue of Microorganisms (GCM) 10K type strain sequencing project: providing services to taxonomists for standard genome sequencing and annotation.</title>
        <authorList>
            <consortium name="The Broad Institute Genomics Platform"/>
            <consortium name="The Broad Institute Genome Sequencing Center for Infectious Disease"/>
            <person name="Wu L."/>
            <person name="Ma J."/>
        </authorList>
    </citation>
    <scope>NUCLEOTIDE SEQUENCE [LARGE SCALE GENOMIC DNA]</scope>
    <source>
        <strain evidence="4">JCM 18050</strain>
    </source>
</reference>
<dbReference type="NCBIfam" id="TIGR00156">
    <property type="entry name" value="YgiW/YdeI family stress tolerance OB fold protein"/>
    <property type="match status" value="1"/>
</dbReference>
<evidence type="ECO:0000313" key="4">
    <source>
        <dbReference type="Proteomes" id="UP001500171"/>
    </source>
</evidence>
<gene>
    <name evidence="3" type="ORF">GCM10023211_22590</name>
</gene>
<keyword evidence="4" id="KW-1185">Reference proteome</keyword>
<dbReference type="Proteomes" id="UP001500171">
    <property type="component" value="Unassembled WGS sequence"/>
</dbReference>
<organism evidence="3 4">
    <name type="scientific">Orbus sasakiae</name>
    <dbReference type="NCBI Taxonomy" id="1078475"/>
    <lineage>
        <taxon>Bacteria</taxon>
        <taxon>Pseudomonadati</taxon>
        <taxon>Pseudomonadota</taxon>
        <taxon>Gammaproteobacteria</taxon>
        <taxon>Orbales</taxon>
        <taxon>Orbaceae</taxon>
        <taxon>Orbus</taxon>
    </lineage>
</organism>
<dbReference type="InterPro" id="IPR005220">
    <property type="entry name" value="CarO-like"/>
</dbReference>
<dbReference type="SUPFAM" id="SSF101756">
    <property type="entry name" value="Hypothetical protein YgiW"/>
    <property type="match status" value="1"/>
</dbReference>
<evidence type="ECO:0000313" key="3">
    <source>
        <dbReference type="EMBL" id="GAA5113846.1"/>
    </source>
</evidence>
<evidence type="ECO:0000256" key="1">
    <source>
        <dbReference type="ARBA" id="ARBA00022729"/>
    </source>
</evidence>
<protein>
    <submittedName>
        <fullName evidence="3">YgiW/YdeI family stress tolerance OB fold protein</fullName>
    </submittedName>
</protein>
<comment type="caution">
    <text evidence="3">The sequence shown here is derived from an EMBL/GenBank/DDBJ whole genome shotgun (WGS) entry which is preliminary data.</text>
</comment>